<accession>A0A2Z7CWN8</accession>
<reference evidence="1 2" key="1">
    <citation type="journal article" date="2015" name="Proc. Natl. Acad. Sci. U.S.A.">
        <title>The resurrection genome of Boea hygrometrica: A blueprint for survival of dehydration.</title>
        <authorList>
            <person name="Xiao L."/>
            <person name="Yang G."/>
            <person name="Zhang L."/>
            <person name="Yang X."/>
            <person name="Zhao S."/>
            <person name="Ji Z."/>
            <person name="Zhou Q."/>
            <person name="Hu M."/>
            <person name="Wang Y."/>
            <person name="Chen M."/>
            <person name="Xu Y."/>
            <person name="Jin H."/>
            <person name="Xiao X."/>
            <person name="Hu G."/>
            <person name="Bao F."/>
            <person name="Hu Y."/>
            <person name="Wan P."/>
            <person name="Li L."/>
            <person name="Deng X."/>
            <person name="Kuang T."/>
            <person name="Xiang C."/>
            <person name="Zhu J.K."/>
            <person name="Oliver M.J."/>
            <person name="He Y."/>
        </authorList>
    </citation>
    <scope>NUCLEOTIDE SEQUENCE [LARGE SCALE GENOMIC DNA]</scope>
    <source>
        <strain evidence="2">cv. XS01</strain>
    </source>
</reference>
<proteinExistence type="predicted"/>
<dbReference type="Proteomes" id="UP000250235">
    <property type="component" value="Unassembled WGS sequence"/>
</dbReference>
<protein>
    <submittedName>
        <fullName evidence="1">Uncharacterized protein</fullName>
    </submittedName>
</protein>
<keyword evidence="2" id="KW-1185">Reference proteome</keyword>
<gene>
    <name evidence="1" type="ORF">F511_39250</name>
</gene>
<evidence type="ECO:0000313" key="2">
    <source>
        <dbReference type="Proteomes" id="UP000250235"/>
    </source>
</evidence>
<organism evidence="1 2">
    <name type="scientific">Dorcoceras hygrometricum</name>
    <dbReference type="NCBI Taxonomy" id="472368"/>
    <lineage>
        <taxon>Eukaryota</taxon>
        <taxon>Viridiplantae</taxon>
        <taxon>Streptophyta</taxon>
        <taxon>Embryophyta</taxon>
        <taxon>Tracheophyta</taxon>
        <taxon>Spermatophyta</taxon>
        <taxon>Magnoliopsida</taxon>
        <taxon>eudicotyledons</taxon>
        <taxon>Gunneridae</taxon>
        <taxon>Pentapetalae</taxon>
        <taxon>asterids</taxon>
        <taxon>lamiids</taxon>
        <taxon>Lamiales</taxon>
        <taxon>Gesneriaceae</taxon>
        <taxon>Didymocarpoideae</taxon>
        <taxon>Trichosporeae</taxon>
        <taxon>Loxocarpinae</taxon>
        <taxon>Dorcoceras</taxon>
    </lineage>
</organism>
<evidence type="ECO:0000313" key="1">
    <source>
        <dbReference type="EMBL" id="KZV49246.1"/>
    </source>
</evidence>
<dbReference type="AlphaFoldDB" id="A0A2Z7CWN8"/>
<dbReference type="EMBL" id="KQ993133">
    <property type="protein sequence ID" value="KZV49246.1"/>
    <property type="molecule type" value="Genomic_DNA"/>
</dbReference>
<name>A0A2Z7CWN8_9LAMI</name>
<sequence length="70" mass="7905">MSSYFLDLSIETVLEPCVGVLRECEVVAVFVLFCDFRPVVLLSLAALSVTVLDFSDIGSRLNELRYEWIC</sequence>